<dbReference type="Pfam" id="PF00172">
    <property type="entry name" value="Zn_clus"/>
    <property type="match status" value="1"/>
</dbReference>
<evidence type="ECO:0000256" key="7">
    <source>
        <dbReference type="ARBA" id="ARBA00023163"/>
    </source>
</evidence>
<comment type="caution">
    <text evidence="12">The sequence shown here is derived from an EMBL/GenBank/DDBJ whole genome shotgun (WGS) entry which is preliminary data.</text>
</comment>
<evidence type="ECO:0000259" key="11">
    <source>
        <dbReference type="PROSITE" id="PS50048"/>
    </source>
</evidence>
<feature type="region of interest" description="Disordered" evidence="9">
    <location>
        <begin position="351"/>
        <end position="371"/>
    </location>
</feature>
<dbReference type="PROSITE" id="PS50048">
    <property type="entry name" value="ZN2_CY6_FUNGAL_2"/>
    <property type="match status" value="1"/>
</dbReference>
<keyword evidence="8" id="KW-0539">Nucleus</keyword>
<keyword evidence="6 10" id="KW-0472">Membrane</keyword>
<proteinExistence type="predicted"/>
<keyword evidence="2 10" id="KW-0812">Transmembrane</keyword>
<evidence type="ECO:0000313" key="13">
    <source>
        <dbReference type="Proteomes" id="UP000191612"/>
    </source>
</evidence>
<dbReference type="PROSITE" id="PS00463">
    <property type="entry name" value="ZN2_CY6_FUNGAL_1"/>
    <property type="match status" value="1"/>
</dbReference>
<evidence type="ECO:0000256" key="1">
    <source>
        <dbReference type="ARBA" id="ARBA00004141"/>
    </source>
</evidence>
<dbReference type="GO" id="GO:0016020">
    <property type="term" value="C:membrane"/>
    <property type="evidence" value="ECO:0007669"/>
    <property type="project" value="UniProtKB-SubCell"/>
</dbReference>
<dbReference type="GO" id="GO:0003677">
    <property type="term" value="F:DNA binding"/>
    <property type="evidence" value="ECO:0007669"/>
    <property type="project" value="UniProtKB-KW"/>
</dbReference>
<feature type="compositionally biased region" description="Polar residues" evidence="9">
    <location>
        <begin position="356"/>
        <end position="371"/>
    </location>
</feature>
<feature type="transmembrane region" description="Helical" evidence="10">
    <location>
        <begin position="236"/>
        <end position="256"/>
    </location>
</feature>
<evidence type="ECO:0000256" key="3">
    <source>
        <dbReference type="ARBA" id="ARBA00022989"/>
    </source>
</evidence>
<feature type="transmembrane region" description="Helical" evidence="10">
    <location>
        <begin position="42"/>
        <end position="65"/>
    </location>
</feature>
<keyword evidence="5" id="KW-0238">DNA-binding</keyword>
<keyword evidence="13" id="KW-1185">Reference proteome</keyword>
<evidence type="ECO:0000256" key="6">
    <source>
        <dbReference type="ARBA" id="ARBA00023136"/>
    </source>
</evidence>
<gene>
    <name evidence="12" type="ORF">PENSOL_c012G06949</name>
</gene>
<protein>
    <recommendedName>
        <fullName evidence="11">Zn(2)-C6 fungal-type domain-containing protein</fullName>
    </recommendedName>
</protein>
<dbReference type="Gene3D" id="4.10.240.10">
    <property type="entry name" value="Zn(2)-C6 fungal-type DNA-binding domain"/>
    <property type="match status" value="1"/>
</dbReference>
<feature type="domain" description="Zn(2)-C6 fungal-type" evidence="11">
    <location>
        <begin position="312"/>
        <end position="342"/>
    </location>
</feature>
<dbReference type="GO" id="GO:0000981">
    <property type="term" value="F:DNA-binding transcription factor activity, RNA polymerase II-specific"/>
    <property type="evidence" value="ECO:0007669"/>
    <property type="project" value="InterPro"/>
</dbReference>
<sequence>MANDSTYTLYNYDPSGVAAIIFVALFGITTFVHIFQMIRSRSWFFIPFIIGGIFEAVGYVGRYLNSRESPDWTTAPYIMQSLLLLVAPAFFAASIYMILGRSITSTGHDQLSFIRVKWLTKIFVCGDVISFLAQCAGGGFLSSAKSQSKIALGQNIIIAGLFIQIAFFGFFVVSAGVFHYRLSKCNDCAPKSAIAVPWMKCLYVLYTASLFIMIRSIFRAIEYITGTNGPLMSTEVYLYVFDAALMFLTMITFNIFSPKSLVTPRSATRDIESPGSDKDLLEMRNIYFGLHGSVPSKGNMGPRRAHTKSRNGCQWCKARKVKCDETRPHCNNCFKHGIQCVFGESAPAAPARHSGSPPTLGTSSAASPVSLGENTETMGMAEMALLHHFSTSTCYTITRNPILQTVWQIRIPQVSFSSPFVFRAIIALSALHLAHVKPEFHDHYVSQAELHHNTALQMVSAILPDVNKENCQSIYVFSVLTCIISCAKPRTKHDFWANRDRDIEWLNLFRGTIHILASADHSLKTGPLAPMFAVGHRRMLARDARSATAMPPFLLVLKQLLQDTVLDPSELQCYHDSIDDMAMSFATVSEIGSHNCETADIFIWLLRVSDQYFGYFQQRTPEAMVIFAYFCVLMKEMEWAWWMQGFSVHTISGIYYILGEEHRCWLQWPMQQVGWVP</sequence>
<feature type="transmembrane region" description="Helical" evidence="10">
    <location>
        <begin position="77"/>
        <end position="99"/>
    </location>
</feature>
<feature type="transmembrane region" description="Helical" evidence="10">
    <location>
        <begin position="16"/>
        <end position="35"/>
    </location>
</feature>
<evidence type="ECO:0000256" key="5">
    <source>
        <dbReference type="ARBA" id="ARBA00023125"/>
    </source>
</evidence>
<dbReference type="Pfam" id="PF04479">
    <property type="entry name" value="RTA1"/>
    <property type="match status" value="1"/>
</dbReference>
<dbReference type="InterPro" id="IPR036864">
    <property type="entry name" value="Zn2-C6_fun-type_DNA-bd_sf"/>
</dbReference>
<dbReference type="GO" id="GO:0008270">
    <property type="term" value="F:zinc ion binding"/>
    <property type="evidence" value="ECO:0007669"/>
    <property type="project" value="InterPro"/>
</dbReference>
<dbReference type="InterPro" id="IPR007568">
    <property type="entry name" value="RTA1"/>
</dbReference>
<dbReference type="STRING" id="60172.A0A1V6R773"/>
<dbReference type="SMART" id="SM00066">
    <property type="entry name" value="GAL4"/>
    <property type="match status" value="1"/>
</dbReference>
<dbReference type="Proteomes" id="UP000191612">
    <property type="component" value="Unassembled WGS sequence"/>
</dbReference>
<dbReference type="PANTHER" id="PTHR31465">
    <property type="entry name" value="PROTEIN RTA1-RELATED"/>
    <property type="match status" value="1"/>
</dbReference>
<dbReference type="SUPFAM" id="SSF57701">
    <property type="entry name" value="Zn2/Cys6 DNA-binding domain"/>
    <property type="match status" value="1"/>
</dbReference>
<keyword evidence="3 10" id="KW-1133">Transmembrane helix</keyword>
<evidence type="ECO:0000256" key="9">
    <source>
        <dbReference type="SAM" id="MobiDB-lite"/>
    </source>
</evidence>
<evidence type="ECO:0000256" key="4">
    <source>
        <dbReference type="ARBA" id="ARBA00023015"/>
    </source>
</evidence>
<keyword evidence="4" id="KW-0805">Transcription regulation</keyword>
<organism evidence="12 13">
    <name type="scientific">Penicillium solitum</name>
    <dbReference type="NCBI Taxonomy" id="60172"/>
    <lineage>
        <taxon>Eukaryota</taxon>
        <taxon>Fungi</taxon>
        <taxon>Dikarya</taxon>
        <taxon>Ascomycota</taxon>
        <taxon>Pezizomycotina</taxon>
        <taxon>Eurotiomycetes</taxon>
        <taxon>Eurotiomycetidae</taxon>
        <taxon>Eurotiales</taxon>
        <taxon>Aspergillaceae</taxon>
        <taxon>Penicillium</taxon>
    </lineage>
</organism>
<keyword evidence="7" id="KW-0804">Transcription</keyword>
<dbReference type="InterPro" id="IPR021858">
    <property type="entry name" value="Fun_TF"/>
</dbReference>
<dbReference type="EMBL" id="MDYO01000012">
    <property type="protein sequence ID" value="OQD97340.1"/>
    <property type="molecule type" value="Genomic_DNA"/>
</dbReference>
<feature type="transmembrane region" description="Helical" evidence="10">
    <location>
        <begin position="156"/>
        <end position="180"/>
    </location>
</feature>
<dbReference type="AlphaFoldDB" id="A0A1V6R773"/>
<dbReference type="PANTHER" id="PTHR31465:SF35">
    <property type="entry name" value="RTA1 DOMAIN PROTEIN-RELATED"/>
    <property type="match status" value="1"/>
</dbReference>
<feature type="transmembrane region" description="Helical" evidence="10">
    <location>
        <begin position="201"/>
        <end position="221"/>
    </location>
</feature>
<evidence type="ECO:0000313" key="12">
    <source>
        <dbReference type="EMBL" id="OQD97340.1"/>
    </source>
</evidence>
<name>A0A1V6R773_9EURO</name>
<reference evidence="13" key="1">
    <citation type="journal article" date="2017" name="Nat. Microbiol.">
        <title>Global analysis of biosynthetic gene clusters reveals vast potential of secondary metabolite production in Penicillium species.</title>
        <authorList>
            <person name="Nielsen J.C."/>
            <person name="Grijseels S."/>
            <person name="Prigent S."/>
            <person name="Ji B."/>
            <person name="Dainat J."/>
            <person name="Nielsen K.F."/>
            <person name="Frisvad J.C."/>
            <person name="Workman M."/>
            <person name="Nielsen J."/>
        </authorList>
    </citation>
    <scope>NUCLEOTIDE SEQUENCE [LARGE SCALE GENOMIC DNA]</scope>
    <source>
        <strain evidence="13">IBT 29525</strain>
    </source>
</reference>
<evidence type="ECO:0000256" key="2">
    <source>
        <dbReference type="ARBA" id="ARBA00022692"/>
    </source>
</evidence>
<evidence type="ECO:0000256" key="10">
    <source>
        <dbReference type="SAM" id="Phobius"/>
    </source>
</evidence>
<dbReference type="Pfam" id="PF11951">
    <property type="entry name" value="Fungal_trans_2"/>
    <property type="match status" value="1"/>
</dbReference>
<dbReference type="CDD" id="cd00067">
    <property type="entry name" value="GAL4"/>
    <property type="match status" value="1"/>
</dbReference>
<dbReference type="InterPro" id="IPR001138">
    <property type="entry name" value="Zn2Cys6_DnaBD"/>
</dbReference>
<accession>A0A1V6R773</accession>
<comment type="subcellular location">
    <subcellularLocation>
        <location evidence="1">Membrane</location>
        <topology evidence="1">Multi-pass membrane protein</topology>
    </subcellularLocation>
</comment>
<evidence type="ECO:0000256" key="8">
    <source>
        <dbReference type="ARBA" id="ARBA00023242"/>
    </source>
</evidence>